<comment type="caution">
    <text evidence="2">The sequence shown here is derived from an EMBL/GenBank/DDBJ whole genome shotgun (WGS) entry which is preliminary data.</text>
</comment>
<feature type="signal peptide" evidence="1">
    <location>
        <begin position="1"/>
        <end position="23"/>
    </location>
</feature>
<dbReference type="OMA" id="DCAPANN"/>
<dbReference type="AlphaFoldDB" id="A0A060SDI1"/>
<dbReference type="HOGENOM" id="CLU_107676_0_0_1"/>
<evidence type="ECO:0000313" key="2">
    <source>
        <dbReference type="EMBL" id="CDO70299.1"/>
    </source>
</evidence>
<evidence type="ECO:0000313" key="3">
    <source>
        <dbReference type="Proteomes" id="UP000029665"/>
    </source>
</evidence>
<dbReference type="PROSITE" id="PS51257">
    <property type="entry name" value="PROKAR_LIPOPROTEIN"/>
    <property type="match status" value="1"/>
</dbReference>
<reference evidence="2" key="1">
    <citation type="submission" date="2014-01" db="EMBL/GenBank/DDBJ databases">
        <title>The genome of the white-rot fungus Pycnoporus cinnabarinus: a basidiomycete model with a versatile arsenal for lignocellulosic biomass breakdown.</title>
        <authorList>
            <person name="Levasseur A."/>
            <person name="Lomascolo A."/>
            <person name="Ruiz-Duenas F.J."/>
            <person name="Uzan E."/>
            <person name="Piumi F."/>
            <person name="Kues U."/>
            <person name="Ram A.F.J."/>
            <person name="Murat C."/>
            <person name="Haon M."/>
            <person name="Benoit I."/>
            <person name="Arfi Y."/>
            <person name="Chevret D."/>
            <person name="Drula E."/>
            <person name="Kwon M.J."/>
            <person name="Gouret P."/>
            <person name="Lesage-Meessen L."/>
            <person name="Lombard V."/>
            <person name="Mariette J."/>
            <person name="Noirot C."/>
            <person name="Park J."/>
            <person name="Patyshakuliyeva A."/>
            <person name="Wieneger R.A.B."/>
            <person name="Wosten H.A.B."/>
            <person name="Martin F."/>
            <person name="Coutinho P.M."/>
            <person name="de Vries R."/>
            <person name="Martinez A.T."/>
            <person name="Klopp C."/>
            <person name="Pontarotti P."/>
            <person name="Henrissat B."/>
            <person name="Record E."/>
        </authorList>
    </citation>
    <scope>NUCLEOTIDE SEQUENCE [LARGE SCALE GENOMIC DNA]</scope>
    <source>
        <strain evidence="2">BRFM137</strain>
    </source>
</reference>
<proteinExistence type="predicted"/>
<keyword evidence="3" id="KW-1185">Reference proteome</keyword>
<dbReference type="EMBL" id="CCBP010000074">
    <property type="protein sequence ID" value="CDO70299.1"/>
    <property type="molecule type" value="Genomic_DNA"/>
</dbReference>
<organism evidence="2 3">
    <name type="scientific">Pycnoporus cinnabarinus</name>
    <name type="common">Cinnabar-red polypore</name>
    <name type="synonym">Trametes cinnabarina</name>
    <dbReference type="NCBI Taxonomy" id="5643"/>
    <lineage>
        <taxon>Eukaryota</taxon>
        <taxon>Fungi</taxon>
        <taxon>Dikarya</taxon>
        <taxon>Basidiomycota</taxon>
        <taxon>Agaricomycotina</taxon>
        <taxon>Agaricomycetes</taxon>
        <taxon>Polyporales</taxon>
        <taxon>Polyporaceae</taxon>
        <taxon>Trametes</taxon>
    </lineage>
</organism>
<name>A0A060SDI1_PYCCI</name>
<sequence>MKSCSTLLASLALLAATTSGVFATAAAALGSIACADEVVAETAYIGAKQDVKVAFSHCGIVPLVTADGKDVSSLQKRQGGTTNVCGASCNMFCFTPSGGGPNEDDCTIIADALIYDSQNVGVLFNITASGTPTDKITMQYASCTTYFLNQHSTVLTYCRTVWSTLVNWLASDCDVAQNAHGGLCVADDQSWYIQVQHT</sequence>
<dbReference type="Proteomes" id="UP000029665">
    <property type="component" value="Unassembled WGS sequence"/>
</dbReference>
<accession>A0A060SDI1</accession>
<evidence type="ECO:0000256" key="1">
    <source>
        <dbReference type="SAM" id="SignalP"/>
    </source>
</evidence>
<dbReference type="OrthoDB" id="3226519at2759"/>
<feature type="chain" id="PRO_5001592141" evidence="1">
    <location>
        <begin position="24"/>
        <end position="198"/>
    </location>
</feature>
<protein>
    <submittedName>
        <fullName evidence="2">Uncharacterized protein</fullName>
    </submittedName>
</protein>
<gene>
    <name evidence="2" type="ORF">BN946_scf184603.g10</name>
</gene>
<keyword evidence="1" id="KW-0732">Signal</keyword>